<feature type="transmembrane region" description="Helical" evidence="1">
    <location>
        <begin position="45"/>
        <end position="64"/>
    </location>
</feature>
<keyword evidence="1" id="KW-0472">Membrane</keyword>
<name>A0A0G0CYZ5_9BACT</name>
<keyword evidence="1" id="KW-1133">Transmembrane helix</keyword>
<reference evidence="2 3" key="1">
    <citation type="journal article" date="2015" name="Nature">
        <title>rRNA introns, odd ribosomes, and small enigmatic genomes across a large radiation of phyla.</title>
        <authorList>
            <person name="Brown C.T."/>
            <person name="Hug L.A."/>
            <person name="Thomas B.C."/>
            <person name="Sharon I."/>
            <person name="Castelle C.J."/>
            <person name="Singh A."/>
            <person name="Wilkins M.J."/>
            <person name="Williams K.H."/>
            <person name="Banfield J.F."/>
        </authorList>
    </citation>
    <scope>NUCLEOTIDE SEQUENCE [LARGE SCALE GENOMIC DNA]</scope>
</reference>
<evidence type="ECO:0000313" key="3">
    <source>
        <dbReference type="Proteomes" id="UP000034536"/>
    </source>
</evidence>
<feature type="transmembrane region" description="Helical" evidence="1">
    <location>
        <begin position="20"/>
        <end position="38"/>
    </location>
</feature>
<evidence type="ECO:0000256" key="1">
    <source>
        <dbReference type="SAM" id="Phobius"/>
    </source>
</evidence>
<organism evidence="2 3">
    <name type="scientific">Candidatus Roizmanbacteria bacterium GW2011_GWA2_35_8</name>
    <dbReference type="NCBI Taxonomy" id="1618479"/>
    <lineage>
        <taxon>Bacteria</taxon>
        <taxon>Candidatus Roizmaniibacteriota</taxon>
    </lineage>
</organism>
<keyword evidence="1" id="KW-0812">Transmembrane</keyword>
<gene>
    <name evidence="2" type="ORF">UR89_C0004G0013</name>
</gene>
<dbReference type="EMBL" id="LBQX01000004">
    <property type="protein sequence ID" value="KKP87224.1"/>
    <property type="molecule type" value="Genomic_DNA"/>
</dbReference>
<sequence length="76" mass="9307">MIKKNILWFRAKNYGWGWYPSSWQGWIILSIYLIYLFYRGMETKRIIETIFATILLIIICYLKGEKPEWRWGGKKI</sequence>
<dbReference type="AlphaFoldDB" id="A0A0G0CYZ5"/>
<evidence type="ECO:0000313" key="2">
    <source>
        <dbReference type="EMBL" id="KKP87224.1"/>
    </source>
</evidence>
<dbReference type="Proteomes" id="UP000034536">
    <property type="component" value="Unassembled WGS sequence"/>
</dbReference>
<proteinExistence type="predicted"/>
<accession>A0A0G0CYZ5</accession>
<protein>
    <submittedName>
        <fullName evidence="2">Uncharacterized protein</fullName>
    </submittedName>
</protein>
<comment type="caution">
    <text evidence="2">The sequence shown here is derived from an EMBL/GenBank/DDBJ whole genome shotgun (WGS) entry which is preliminary data.</text>
</comment>